<dbReference type="Proteomes" id="UP001054252">
    <property type="component" value="Unassembled WGS sequence"/>
</dbReference>
<dbReference type="PANTHER" id="PTHR33647:SF5">
    <property type="entry name" value="OS01G0793900 PROTEIN"/>
    <property type="match status" value="1"/>
</dbReference>
<sequence>MGNCIRHESPMQWAGDDWGSPGGDPFFSSESPLQNKGCAIGTEEKIRSSSSSSTVKEVKIKITKKQLQEILSRVDLKELSVQQVLAQLVNVGDDKYESHRRSWRPALQSIPEVN</sequence>
<name>A0AAV5LYP8_9ROSI</name>
<gene>
    <name evidence="2" type="ORF">SLEP1_g50026</name>
</gene>
<feature type="region of interest" description="Disordered" evidence="1">
    <location>
        <begin position="1"/>
        <end position="32"/>
    </location>
</feature>
<comment type="caution">
    <text evidence="2">The sequence shown here is derived from an EMBL/GenBank/DDBJ whole genome shotgun (WGS) entry which is preliminary data.</text>
</comment>
<proteinExistence type="predicted"/>
<evidence type="ECO:0000256" key="1">
    <source>
        <dbReference type="SAM" id="MobiDB-lite"/>
    </source>
</evidence>
<evidence type="ECO:0000313" key="2">
    <source>
        <dbReference type="EMBL" id="GKV42651.1"/>
    </source>
</evidence>
<organism evidence="2 3">
    <name type="scientific">Rubroshorea leprosula</name>
    <dbReference type="NCBI Taxonomy" id="152421"/>
    <lineage>
        <taxon>Eukaryota</taxon>
        <taxon>Viridiplantae</taxon>
        <taxon>Streptophyta</taxon>
        <taxon>Embryophyta</taxon>
        <taxon>Tracheophyta</taxon>
        <taxon>Spermatophyta</taxon>
        <taxon>Magnoliopsida</taxon>
        <taxon>eudicotyledons</taxon>
        <taxon>Gunneridae</taxon>
        <taxon>Pentapetalae</taxon>
        <taxon>rosids</taxon>
        <taxon>malvids</taxon>
        <taxon>Malvales</taxon>
        <taxon>Dipterocarpaceae</taxon>
        <taxon>Rubroshorea</taxon>
    </lineage>
</organism>
<dbReference type="EMBL" id="BPVZ01000160">
    <property type="protein sequence ID" value="GKV42651.1"/>
    <property type="molecule type" value="Genomic_DNA"/>
</dbReference>
<reference evidence="2 3" key="1">
    <citation type="journal article" date="2021" name="Commun. Biol.">
        <title>The genome of Shorea leprosula (Dipterocarpaceae) highlights the ecological relevance of drought in aseasonal tropical rainforests.</title>
        <authorList>
            <person name="Ng K.K.S."/>
            <person name="Kobayashi M.J."/>
            <person name="Fawcett J.A."/>
            <person name="Hatakeyama M."/>
            <person name="Paape T."/>
            <person name="Ng C.H."/>
            <person name="Ang C.C."/>
            <person name="Tnah L.H."/>
            <person name="Lee C.T."/>
            <person name="Nishiyama T."/>
            <person name="Sese J."/>
            <person name="O'Brien M.J."/>
            <person name="Copetti D."/>
            <person name="Mohd Noor M.I."/>
            <person name="Ong R.C."/>
            <person name="Putra M."/>
            <person name="Sireger I.Z."/>
            <person name="Indrioko S."/>
            <person name="Kosugi Y."/>
            <person name="Izuno A."/>
            <person name="Isagi Y."/>
            <person name="Lee S.L."/>
            <person name="Shimizu K.K."/>
        </authorList>
    </citation>
    <scope>NUCLEOTIDE SEQUENCE [LARGE SCALE GENOMIC DNA]</scope>
    <source>
        <strain evidence="2">214</strain>
    </source>
</reference>
<keyword evidence="3" id="KW-1185">Reference proteome</keyword>
<dbReference type="PANTHER" id="PTHR33647">
    <property type="entry name" value="OS01G0793900 PROTEIN"/>
    <property type="match status" value="1"/>
</dbReference>
<evidence type="ECO:0000313" key="3">
    <source>
        <dbReference type="Proteomes" id="UP001054252"/>
    </source>
</evidence>
<accession>A0AAV5LYP8</accession>
<protein>
    <submittedName>
        <fullName evidence="2">Uncharacterized protein</fullName>
    </submittedName>
</protein>
<dbReference type="AlphaFoldDB" id="A0AAV5LYP8"/>